<protein>
    <submittedName>
        <fullName evidence="1">Uncharacterized protein</fullName>
    </submittedName>
</protein>
<reference evidence="1 2" key="1">
    <citation type="submission" date="2019-08" db="EMBL/GenBank/DDBJ databases">
        <title>Deep-cultivation of Planctomycetes and their phenomic and genomic characterization uncovers novel biology.</title>
        <authorList>
            <person name="Wiegand S."/>
            <person name="Jogler M."/>
            <person name="Boedeker C."/>
            <person name="Pinto D."/>
            <person name="Vollmers J."/>
            <person name="Rivas-Marin E."/>
            <person name="Kohn T."/>
            <person name="Peeters S.H."/>
            <person name="Heuer A."/>
            <person name="Rast P."/>
            <person name="Oberbeckmann S."/>
            <person name="Bunk B."/>
            <person name="Jeske O."/>
            <person name="Meyerdierks A."/>
            <person name="Storesund J.E."/>
            <person name="Kallscheuer N."/>
            <person name="Luecker S."/>
            <person name="Lage O.M."/>
            <person name="Pohl T."/>
            <person name="Merkel B.J."/>
            <person name="Hornburger P."/>
            <person name="Mueller R.-W."/>
            <person name="Bruemmer F."/>
            <person name="Labrenz M."/>
            <person name="Spormann A.M."/>
            <person name="Op den Camp H."/>
            <person name="Overmann J."/>
            <person name="Amann R."/>
            <person name="Jetten M.S.M."/>
            <person name="Mascher T."/>
            <person name="Medema M.H."/>
            <person name="Devos D.P."/>
            <person name="Kaster A.-K."/>
            <person name="Ovreas L."/>
            <person name="Rohde M."/>
            <person name="Galperin M.Y."/>
            <person name="Jogler C."/>
        </authorList>
    </citation>
    <scope>NUCLEOTIDE SEQUENCE [LARGE SCALE GENOMIC DNA]</scope>
    <source>
        <strain evidence="1 2">UC8</strain>
    </source>
</reference>
<dbReference type="KEGG" id="rul:UC8_42600"/>
<dbReference type="PROSITE" id="PS51257">
    <property type="entry name" value="PROKAR_LIPOPROTEIN"/>
    <property type="match status" value="1"/>
</dbReference>
<evidence type="ECO:0000313" key="1">
    <source>
        <dbReference type="EMBL" id="QEG42226.1"/>
    </source>
</evidence>
<dbReference type="EMBL" id="CP042914">
    <property type="protein sequence ID" value="QEG42226.1"/>
    <property type="molecule type" value="Genomic_DNA"/>
</dbReference>
<proteinExistence type="predicted"/>
<organism evidence="1 2">
    <name type="scientific">Roseimaritima ulvae</name>
    <dbReference type="NCBI Taxonomy" id="980254"/>
    <lineage>
        <taxon>Bacteria</taxon>
        <taxon>Pseudomonadati</taxon>
        <taxon>Planctomycetota</taxon>
        <taxon>Planctomycetia</taxon>
        <taxon>Pirellulales</taxon>
        <taxon>Pirellulaceae</taxon>
        <taxon>Roseimaritima</taxon>
    </lineage>
</organism>
<name>A0A5B9QYK0_9BACT</name>
<keyword evidence="2" id="KW-1185">Reference proteome</keyword>
<sequence>MKRPPSNKSCTLSRSPNHGLAPVATSCRRFAADARVDGDRDLGESYAPGPEGRYNLCRGCEPNATYFGFSGGDGWNRQLFGTEFAQ</sequence>
<accession>A0A5B9QYK0</accession>
<dbReference type="Proteomes" id="UP000325286">
    <property type="component" value="Chromosome"/>
</dbReference>
<dbReference type="AlphaFoldDB" id="A0A5B9QYK0"/>
<gene>
    <name evidence="1" type="ORF">UC8_42600</name>
</gene>
<evidence type="ECO:0000313" key="2">
    <source>
        <dbReference type="Proteomes" id="UP000325286"/>
    </source>
</evidence>